<dbReference type="EMBL" id="JACOOO010000038">
    <property type="protein sequence ID" value="MBC5630388.1"/>
    <property type="molecule type" value="Genomic_DNA"/>
</dbReference>
<dbReference type="RefSeq" id="WP_186860736.1">
    <property type="nucleotide sequence ID" value="NZ_JACOOO010000038.1"/>
</dbReference>
<organism evidence="1 2">
    <name type="scientific">Clostridium hominis</name>
    <dbReference type="NCBI Taxonomy" id="2763036"/>
    <lineage>
        <taxon>Bacteria</taxon>
        <taxon>Bacillati</taxon>
        <taxon>Bacillota</taxon>
        <taxon>Clostridia</taxon>
        <taxon>Eubacteriales</taxon>
        <taxon>Clostridiaceae</taxon>
        <taxon>Clostridium</taxon>
    </lineage>
</organism>
<comment type="caution">
    <text evidence="1">The sequence shown here is derived from an EMBL/GenBank/DDBJ whole genome shotgun (WGS) entry which is preliminary data.</text>
</comment>
<evidence type="ECO:0000313" key="2">
    <source>
        <dbReference type="Proteomes" id="UP000596929"/>
    </source>
</evidence>
<accession>A0ABR7DGB1</accession>
<reference evidence="1 2" key="1">
    <citation type="submission" date="2020-08" db="EMBL/GenBank/DDBJ databases">
        <title>Genome public.</title>
        <authorList>
            <person name="Liu C."/>
            <person name="Sun Q."/>
        </authorList>
    </citation>
    <scope>NUCLEOTIDE SEQUENCE [LARGE SCALE GENOMIC DNA]</scope>
    <source>
        <strain evidence="1 2">NSJ-6</strain>
    </source>
</reference>
<gene>
    <name evidence="1" type="ORF">H8S20_16130</name>
</gene>
<dbReference type="Proteomes" id="UP000596929">
    <property type="component" value="Unassembled WGS sequence"/>
</dbReference>
<evidence type="ECO:0000313" key="1">
    <source>
        <dbReference type="EMBL" id="MBC5630388.1"/>
    </source>
</evidence>
<name>A0ABR7DGB1_9CLOT</name>
<keyword evidence="2" id="KW-1185">Reference proteome</keyword>
<sequence>MASELVDNVLIGSMNVMKELYEYTDKTLGYRQANNNMILYPHKRMNLIKYQFTKKVLLFERGGTFFFALNFNI</sequence>
<proteinExistence type="predicted"/>
<protein>
    <submittedName>
        <fullName evidence="1">Uncharacterized protein</fullName>
    </submittedName>
</protein>